<organism evidence="3 4">
    <name type="scientific">Wujia chipingensis</name>
    <dbReference type="NCBI Taxonomy" id="2763670"/>
    <lineage>
        <taxon>Bacteria</taxon>
        <taxon>Bacillati</taxon>
        <taxon>Bacillota</taxon>
        <taxon>Clostridia</taxon>
        <taxon>Lachnospirales</taxon>
        <taxon>Lachnospiraceae</taxon>
        <taxon>Wujia</taxon>
    </lineage>
</organism>
<dbReference type="CDD" id="cd18799">
    <property type="entry name" value="SF2_C_EcoAI-like"/>
    <property type="match status" value="1"/>
</dbReference>
<dbReference type="InterPro" id="IPR050742">
    <property type="entry name" value="Helicase_Restrict-Modif_Enz"/>
</dbReference>
<protein>
    <submittedName>
        <fullName evidence="3">DEAD/DEAH box helicase family protein</fullName>
    </submittedName>
</protein>
<keyword evidence="3" id="KW-0378">Hydrolase</keyword>
<dbReference type="Pfam" id="PF08463">
    <property type="entry name" value="EcoEI_R_C"/>
    <property type="match status" value="1"/>
</dbReference>
<dbReference type="Pfam" id="PF00271">
    <property type="entry name" value="Helicase_C"/>
    <property type="match status" value="1"/>
</dbReference>
<dbReference type="SMART" id="SM00487">
    <property type="entry name" value="DEXDc"/>
    <property type="match status" value="1"/>
</dbReference>
<dbReference type="Proteomes" id="UP000515819">
    <property type="component" value="Chromosome"/>
</dbReference>
<dbReference type="Gene3D" id="3.90.1570.30">
    <property type="match status" value="1"/>
</dbReference>
<keyword evidence="3" id="KW-0067">ATP-binding</keyword>
<evidence type="ECO:0000313" key="3">
    <source>
        <dbReference type="EMBL" id="QNM00218.1"/>
    </source>
</evidence>
<keyword evidence="4" id="KW-1185">Reference proteome</keyword>
<dbReference type="InterPro" id="IPR007409">
    <property type="entry name" value="Restrct_endonuc_type1_HsdR_N"/>
</dbReference>
<name>A0A7G9FNT6_9FIRM</name>
<dbReference type="Gene3D" id="3.40.50.300">
    <property type="entry name" value="P-loop containing nucleotide triphosphate hydrolases"/>
    <property type="match status" value="2"/>
</dbReference>
<dbReference type="InterPro" id="IPR013670">
    <property type="entry name" value="EcoEI_R_C_dom"/>
</dbReference>
<dbReference type="AlphaFoldDB" id="A0A7G9FNT6"/>
<dbReference type="InterPro" id="IPR027417">
    <property type="entry name" value="P-loop_NTPase"/>
</dbReference>
<dbReference type="GO" id="GO:0009307">
    <property type="term" value="P:DNA restriction-modification system"/>
    <property type="evidence" value="ECO:0007669"/>
    <property type="project" value="UniProtKB-KW"/>
</dbReference>
<dbReference type="PANTHER" id="PTHR47396">
    <property type="entry name" value="TYPE I RESTRICTION ENZYME ECOKI R PROTEIN"/>
    <property type="match status" value="1"/>
</dbReference>
<dbReference type="PROSITE" id="PS51192">
    <property type="entry name" value="HELICASE_ATP_BIND_1"/>
    <property type="match status" value="1"/>
</dbReference>
<dbReference type="CDD" id="cd18032">
    <property type="entry name" value="DEXHc_RE_I_III_res"/>
    <property type="match status" value="1"/>
</dbReference>
<dbReference type="PANTHER" id="PTHR47396:SF1">
    <property type="entry name" value="ATP-DEPENDENT HELICASE IRC3-RELATED"/>
    <property type="match status" value="1"/>
</dbReference>
<dbReference type="REBASE" id="442568">
    <property type="entry name" value="LbaNSJ4ORF2665P"/>
</dbReference>
<accession>A0A7G9FNT6</accession>
<sequence>MITNFDYLKKESKFSAFADVAITAEKIILMDPESSIINSRRAMEFAIKWMYSVDKDLEMPYQDNLQSLMNAEDFRQLVSADLLKRMDYIRRSGNNVAHSNKKLGRDEAMLCLENLFIFLDYVACCYADEYRERTFDKDIITARIDKIKASKEAEKKEKSEREEIALQEVDLKKLIAENASLKEELSKRRQENQPTYVPKPLDLSEYKTRKLYIDSMLVDAGWKEGEDWINEVELSGMPSKSGNGRADYVLYDDMQRPLAVIEAKRTCADVSKGRQQAKLYADILEKQYHRRPVIFLTNGFETHIIDGQYPERKCSMIYSKRDLEKWFNLLAMRTRLNHITVDKSIAGRYYQEAAVKAVCNSFDEKNRRKSLLVMATGSGKTRTIIALCKVLLDHGWVKNILFLADRNSLVTQAKRNFVNLLPNLSCTNLVEEKDNYNAHCVFSTYQTMMNCIDTVNDDQGKLFTCGHFDLVICDEAHRSIYNKYQNIFTYFDAPLVGLTATPKDEIDKNTYGIFELENGVPTYGYDLAQAVKDGYLVDYVSVESQLKFITQGIVYDELSEEDKEAYEATFEDENGEIPESIGAAALNEWIFNEDTIKQVLNILMTNGLKIDYGQKIGKTIIFAKNHYHAERILEVFHKEYPHLPDYAKVIDNYMTYAQSAIDEFSDPKKMPQIAISVDMLDTGIDVPEVLNLVFFKKVMSKAKFWQMIGRGTRLCPGLLDGEDKQKFYIFDFCGNFEFFRLHKGKATANMLALQGAIFNLQFDMAYKLQDIVYQADHLRAFRESLVRQMSEKVQELPRDNFAVRQHLKYVDLYSSEKSYQALSYEDTLLVREEVAPLIQPDGDEASAVRFDALMYGIELAYLAGKKYSKARSDLFKRVERVASIANIPEIQAQEVLINKILHTDYVENGGINEFEEIRKKLRGLMKYIPNDNVVRYITNFTDELLSMDWNDAELDNDELKNYKAKAEYYVRNHQDNIAIAKLKTNQPLTSVDVQSLEAILWKEVGTKQDYEYEYGTKPLGEFVREIVGLDMNAAKEAFSEYLTDTSLDERQIYFVNQIVEYIVHNGMMKDMSVLQESPFTDKGSVVEIFTDLNVWMGIRKVIDEINANAAA</sequence>
<dbReference type="RefSeq" id="WP_249321554.1">
    <property type="nucleotide sequence ID" value="NZ_CP060632.1"/>
</dbReference>
<dbReference type="KEGG" id="wcp:H9Q76_02685"/>
<dbReference type="EMBL" id="CP060632">
    <property type="protein sequence ID" value="QNM00218.1"/>
    <property type="molecule type" value="Genomic_DNA"/>
</dbReference>
<dbReference type="GO" id="GO:0004386">
    <property type="term" value="F:helicase activity"/>
    <property type="evidence" value="ECO:0007669"/>
    <property type="project" value="UniProtKB-KW"/>
</dbReference>
<keyword evidence="1" id="KW-0175">Coiled coil</keyword>
<dbReference type="Pfam" id="PF04851">
    <property type="entry name" value="ResIII"/>
    <property type="match status" value="1"/>
</dbReference>
<evidence type="ECO:0000259" key="2">
    <source>
        <dbReference type="PROSITE" id="PS51192"/>
    </source>
</evidence>
<gene>
    <name evidence="3" type="ORF">H9Q76_02685</name>
</gene>
<keyword evidence="3" id="KW-0547">Nucleotide-binding</keyword>
<dbReference type="InterPro" id="IPR014001">
    <property type="entry name" value="Helicase_ATP-bd"/>
</dbReference>
<dbReference type="GO" id="GO:0003677">
    <property type="term" value="F:DNA binding"/>
    <property type="evidence" value="ECO:0007669"/>
    <property type="project" value="UniProtKB-KW"/>
</dbReference>
<dbReference type="GO" id="GO:0005829">
    <property type="term" value="C:cytosol"/>
    <property type="evidence" value="ECO:0007669"/>
    <property type="project" value="TreeGrafter"/>
</dbReference>
<feature type="domain" description="Helicase ATP-binding" evidence="2">
    <location>
        <begin position="361"/>
        <end position="520"/>
    </location>
</feature>
<evidence type="ECO:0000313" key="4">
    <source>
        <dbReference type="Proteomes" id="UP000515819"/>
    </source>
</evidence>
<dbReference type="InterPro" id="IPR006935">
    <property type="entry name" value="Helicase/UvrB_N"/>
</dbReference>
<proteinExistence type="predicted"/>
<dbReference type="GO" id="GO:0005524">
    <property type="term" value="F:ATP binding"/>
    <property type="evidence" value="ECO:0007669"/>
    <property type="project" value="UniProtKB-KW"/>
</dbReference>
<dbReference type="Pfam" id="PF04313">
    <property type="entry name" value="HSDR_N"/>
    <property type="match status" value="1"/>
</dbReference>
<evidence type="ECO:0000256" key="1">
    <source>
        <dbReference type="SAM" id="Coils"/>
    </source>
</evidence>
<dbReference type="SUPFAM" id="SSF52540">
    <property type="entry name" value="P-loop containing nucleoside triphosphate hydrolases"/>
    <property type="match status" value="2"/>
</dbReference>
<dbReference type="InterPro" id="IPR001650">
    <property type="entry name" value="Helicase_C-like"/>
</dbReference>
<feature type="coiled-coil region" evidence="1">
    <location>
        <begin position="164"/>
        <end position="191"/>
    </location>
</feature>
<keyword evidence="3" id="KW-0347">Helicase</keyword>
<reference evidence="3 4" key="1">
    <citation type="submission" date="2020-08" db="EMBL/GenBank/DDBJ databases">
        <authorList>
            <person name="Liu C."/>
            <person name="Sun Q."/>
        </authorList>
    </citation>
    <scope>NUCLEOTIDE SEQUENCE [LARGE SCALE GENOMIC DNA]</scope>
    <source>
        <strain evidence="3 4">NSJ-4</strain>
    </source>
</reference>
<dbReference type="GO" id="GO:0009035">
    <property type="term" value="F:type I site-specific deoxyribonuclease activity"/>
    <property type="evidence" value="ECO:0007669"/>
    <property type="project" value="UniProtKB-EC"/>
</dbReference>